<accession>A0A3M0C760</accession>
<dbReference type="AlphaFoldDB" id="A0A3M0C760"/>
<evidence type="ECO:0000256" key="3">
    <source>
        <dbReference type="ARBA" id="ARBA00022825"/>
    </source>
</evidence>
<dbReference type="GO" id="GO:0070012">
    <property type="term" value="F:oligopeptidase activity"/>
    <property type="evidence" value="ECO:0007669"/>
    <property type="project" value="TreeGrafter"/>
</dbReference>
<dbReference type="PANTHER" id="PTHR42881:SF13">
    <property type="entry name" value="PROLYL ENDOPEPTIDASE"/>
    <property type="match status" value="1"/>
</dbReference>
<comment type="caution">
    <text evidence="6">The sequence shown here is derived from an EMBL/GenBank/DDBJ whole genome shotgun (WGS) entry which is preliminary data.</text>
</comment>
<sequence length="745" mass="82233">MTQTKPSIPDPCRLISRLMTGRRSVTLTAVLAAMLAACGQPEQNTGSTEETPQDMTQQTVQDVPADHAGDAAQDPYLWLEEVEGEEALAWVEARNTVSKARLEGHPAFQAHYDKALAVYNAEDKIPYGELLGGAVHNFWQDSNNVRGLWRRTGLDSYRDTAPDWQTILDLDALADAEGENWVYKGRDCLAPDFNRCLVRLSRGGGDAVVVREFDIEERSFVENGFVSPESKQWLAWVDSDTLMIATDFGDGTMNESGYPRQVRLWKRGMPLSDARLILDSDPALVFNFPMSSHRRDGTYAGVIQGPDFFTQILHLWVDDDLKTLPLPREIDFKGFFADWMLIQMRKDWSLPGGKKAASGSLVAVRVADALAGTPADSLTSLFEPDDRQSIDDVQIGQDRVYLSVLDNVTGRLISAAPQDSAWVVTDIAMPENGTLSLVSVDEWRDAALIGFESFLQADTLYLAGNTAPTAIKALPARFDAGALMVEQRAATSRDGTRIPYFVIRPENFRKDGSAPTMLYGYGGFEIALTPSYLTGFSQLWVENGGTYVVANIRGGGEFGPRWHQAALKANRQRAYDDFIAVAEDLVAAGYTSPARLGIRGGSNGGLLVGATFTQRPDLFGAVICAVPLLDMRRYDKLLAGASWVGEYGDPDNPDEWAFIREYSPYQNVAADADYPEIFFFTSTKDDRVHPGHARKMAAKMTDQGHEIIYYENTEGGHAAAANLKQRAFTDALQMIYASQSLMKKE</sequence>
<reference evidence="6 7" key="1">
    <citation type="submission" date="2018-10" db="EMBL/GenBank/DDBJ databases">
        <title>Genomic Encyclopedia of Archaeal and Bacterial Type Strains, Phase II (KMG-II): from individual species to whole genera.</title>
        <authorList>
            <person name="Goeker M."/>
        </authorList>
    </citation>
    <scope>NUCLEOTIDE SEQUENCE [LARGE SCALE GENOMIC DNA]</scope>
    <source>
        <strain evidence="6 7">DSM 25217</strain>
    </source>
</reference>
<dbReference type="GO" id="GO:0004252">
    <property type="term" value="F:serine-type endopeptidase activity"/>
    <property type="evidence" value="ECO:0007669"/>
    <property type="project" value="InterPro"/>
</dbReference>
<dbReference type="GO" id="GO:0005829">
    <property type="term" value="C:cytosol"/>
    <property type="evidence" value="ECO:0007669"/>
    <property type="project" value="TreeGrafter"/>
</dbReference>
<dbReference type="EMBL" id="REFR01000014">
    <property type="protein sequence ID" value="RMB02636.1"/>
    <property type="molecule type" value="Genomic_DNA"/>
</dbReference>
<dbReference type="InParanoid" id="A0A3M0C760"/>
<feature type="domain" description="Peptidase S9A N-terminal" evidence="5">
    <location>
        <begin position="60"/>
        <end position="461"/>
    </location>
</feature>
<gene>
    <name evidence="6" type="ORF">BXY39_2986</name>
</gene>
<name>A0A3M0C760_9PROT</name>
<dbReference type="InterPro" id="IPR051167">
    <property type="entry name" value="Prolyl_oligopep/macrocyclase"/>
</dbReference>
<feature type="domain" description="Peptidase S9 prolyl oligopeptidase catalytic" evidence="4">
    <location>
        <begin position="538"/>
        <end position="726"/>
    </location>
</feature>
<evidence type="ECO:0000256" key="1">
    <source>
        <dbReference type="ARBA" id="ARBA00022670"/>
    </source>
</evidence>
<evidence type="ECO:0000256" key="2">
    <source>
        <dbReference type="ARBA" id="ARBA00022801"/>
    </source>
</evidence>
<dbReference type="InterPro" id="IPR029058">
    <property type="entry name" value="AB_hydrolase_fold"/>
</dbReference>
<dbReference type="InterPro" id="IPR023302">
    <property type="entry name" value="Pept_S9A_N"/>
</dbReference>
<dbReference type="GO" id="GO:0006508">
    <property type="term" value="P:proteolysis"/>
    <property type="evidence" value="ECO:0007669"/>
    <property type="project" value="UniProtKB-KW"/>
</dbReference>
<keyword evidence="1" id="KW-0645">Protease</keyword>
<dbReference type="PRINTS" id="PR00862">
    <property type="entry name" value="PROLIGOPTASE"/>
</dbReference>
<dbReference type="SUPFAM" id="SSF53474">
    <property type="entry name" value="alpha/beta-Hydrolases"/>
    <property type="match status" value="1"/>
</dbReference>
<keyword evidence="2" id="KW-0378">Hydrolase</keyword>
<dbReference type="RefSeq" id="WP_245999271.1">
    <property type="nucleotide sequence ID" value="NZ_REFR01000014.1"/>
</dbReference>
<dbReference type="Gene3D" id="3.40.50.1820">
    <property type="entry name" value="alpha/beta hydrolase"/>
    <property type="match status" value="1"/>
</dbReference>
<proteinExistence type="predicted"/>
<keyword evidence="7" id="KW-1185">Reference proteome</keyword>
<dbReference type="InterPro" id="IPR001375">
    <property type="entry name" value="Peptidase_S9_cat"/>
</dbReference>
<evidence type="ECO:0000313" key="6">
    <source>
        <dbReference type="EMBL" id="RMB02636.1"/>
    </source>
</evidence>
<protein>
    <submittedName>
        <fullName evidence="6">Prolyl oligopeptidase</fullName>
    </submittedName>
</protein>
<evidence type="ECO:0000259" key="4">
    <source>
        <dbReference type="Pfam" id="PF00326"/>
    </source>
</evidence>
<dbReference type="Gene3D" id="2.130.10.120">
    <property type="entry name" value="Prolyl oligopeptidase, N-terminal domain"/>
    <property type="match status" value="1"/>
</dbReference>
<keyword evidence="3" id="KW-0720">Serine protease</keyword>
<dbReference type="InterPro" id="IPR002470">
    <property type="entry name" value="Peptidase_S9A"/>
</dbReference>
<dbReference type="SUPFAM" id="SSF50993">
    <property type="entry name" value="Peptidase/esterase 'gauge' domain"/>
    <property type="match status" value="1"/>
</dbReference>
<dbReference type="Pfam" id="PF00326">
    <property type="entry name" value="Peptidase_S9"/>
    <property type="match status" value="1"/>
</dbReference>
<dbReference type="Proteomes" id="UP000271227">
    <property type="component" value="Unassembled WGS sequence"/>
</dbReference>
<dbReference type="PANTHER" id="PTHR42881">
    <property type="entry name" value="PROLYL ENDOPEPTIDASE"/>
    <property type="match status" value="1"/>
</dbReference>
<evidence type="ECO:0000259" key="5">
    <source>
        <dbReference type="Pfam" id="PF02897"/>
    </source>
</evidence>
<evidence type="ECO:0000313" key="7">
    <source>
        <dbReference type="Proteomes" id="UP000271227"/>
    </source>
</evidence>
<organism evidence="6 7">
    <name type="scientific">Eilatimonas milleporae</name>
    <dbReference type="NCBI Taxonomy" id="911205"/>
    <lineage>
        <taxon>Bacteria</taxon>
        <taxon>Pseudomonadati</taxon>
        <taxon>Pseudomonadota</taxon>
        <taxon>Alphaproteobacteria</taxon>
        <taxon>Kordiimonadales</taxon>
        <taxon>Kordiimonadaceae</taxon>
        <taxon>Eilatimonas</taxon>
    </lineage>
</organism>
<dbReference type="Pfam" id="PF02897">
    <property type="entry name" value="Peptidase_S9_N"/>
    <property type="match status" value="1"/>
</dbReference>